<dbReference type="RefSeq" id="XP_067067718.1">
    <property type="nucleotide sequence ID" value="XM_067213096.1"/>
</dbReference>
<name>A0A1J4MNW8_9CRYT</name>
<evidence type="ECO:0000313" key="1">
    <source>
        <dbReference type="EMBL" id="OII75872.1"/>
    </source>
</evidence>
<sequence length="960" mass="112156">MIHNAVLKYPEYSFIASCKEFKERINFCEQEILPCLKSRRSVRNELISLDKEKSTLDIETRRCILDIYFELKRRGLLNGLTITEIIKKMIELANIKRTEKLAEFRNIENKLIDLQTINFSNFVILGNNLDKIVNDLNKSMIEVNNLNFSADSIFDNINPSTMKEARIIINLKFFLESIYKIFKILEEISDNLNSNTKLRSSFIQKVILKLEYCVKEYLNISNNISDLNFYKIILVKIKEFLDNIQTSLINEFSNTLKRFCSWGKYDNIVEDIINKKSINISNMDLEVEKNIDNEKNISMAFALCIILILLSDCEKILRYLEMKQYKYNIDDKITTLSECLYMKIIPYLVLDITSNLKPLFFSKSCPLSNIEKPEWFLQTLLSVFNCHSIFLKRLWSNWEYISCNLDSILNKSENVLLNLNINRLNIFFNEVLSMDPIKYFSISFIGELRKFIILYLNKLLFNGKDIVRNPKIDSIFEKFVEQWLIQYRTWYDIHKSTGYLVVYDLITNSRIEYITKESMNLNLIGDMKFSESLDITQSAISWAKSAFSIIMGDAELVDLESFINNSTFPPNYGLLTWLYTINRIYIHTQLKFYMDKSLTNSFTNTFSTKRTIEDLYISICNHSKTVNREKIIEWFSEILSSFEYNSTSQFSGYQPFLIPIKSFSKDNKEDFISVLGFSIEVVELLNALAMKSRNLIDAAKQGNLNNIKDEITSILCDKIGISINESYFNIVNNNYISPLIELSIIGKFTDYIQNEWNYIGRKISVFTPLVCILIESVEIVKIALQNLENEWVETYKNSVLDYPDNCQKLEFEESKKCECKSCSELLIESDYNEKCSNPTCNQYNSQLKENHNLSISIYQSSLKKIQDLKSYFLKDLQYELNDVLIHPLRDNEIKIPTLEELLNSDSLSITAGVIFDDHLAKIISNLKYAFIFFKEFLSSQNLEYLGNFLIDLNIGSIDNK</sequence>
<dbReference type="EMBL" id="LRBS01000074">
    <property type="protein sequence ID" value="OII75872.1"/>
    <property type="molecule type" value="Genomic_DNA"/>
</dbReference>
<gene>
    <name evidence="1" type="ORF">cand_028690</name>
</gene>
<keyword evidence="2" id="KW-1185">Reference proteome</keyword>
<accession>A0A1J4MNW8</accession>
<protein>
    <submittedName>
        <fullName evidence="1">Uncharacterized protein</fullName>
    </submittedName>
</protein>
<organism evidence="1 2">
    <name type="scientific">Cryptosporidium andersoni</name>
    <dbReference type="NCBI Taxonomy" id="117008"/>
    <lineage>
        <taxon>Eukaryota</taxon>
        <taxon>Sar</taxon>
        <taxon>Alveolata</taxon>
        <taxon>Apicomplexa</taxon>
        <taxon>Conoidasida</taxon>
        <taxon>Coccidia</taxon>
        <taxon>Eucoccidiorida</taxon>
        <taxon>Eimeriorina</taxon>
        <taxon>Cryptosporidiidae</taxon>
        <taxon>Cryptosporidium</taxon>
    </lineage>
</organism>
<dbReference type="Proteomes" id="UP000186804">
    <property type="component" value="Unassembled WGS sequence"/>
</dbReference>
<dbReference type="GeneID" id="92367053"/>
<evidence type="ECO:0000313" key="2">
    <source>
        <dbReference type="Proteomes" id="UP000186804"/>
    </source>
</evidence>
<reference evidence="1 2" key="1">
    <citation type="submission" date="2016-10" db="EMBL/GenBank/DDBJ databases">
        <title>Reductive evolution of mitochondrial metabolism and differential evolution of invasion-related proteins in Cryptosporidium.</title>
        <authorList>
            <person name="Liu S."/>
            <person name="Roellig D.M."/>
            <person name="Guo Y."/>
            <person name="Li N."/>
            <person name="Frace M.A."/>
            <person name="Tang K."/>
            <person name="Zhang L."/>
            <person name="Feng Y."/>
            <person name="Xiao L."/>
        </authorList>
    </citation>
    <scope>NUCLEOTIDE SEQUENCE [LARGE SCALE GENOMIC DNA]</scope>
    <source>
        <strain evidence="1">30847</strain>
    </source>
</reference>
<dbReference type="VEuPathDB" id="CryptoDB:cand_028690"/>
<dbReference type="AlphaFoldDB" id="A0A1J4MNW8"/>
<comment type="caution">
    <text evidence="1">The sequence shown here is derived from an EMBL/GenBank/DDBJ whole genome shotgun (WGS) entry which is preliminary data.</text>
</comment>
<proteinExistence type="predicted"/>
<dbReference type="OrthoDB" id="339747at2759"/>